<name>A0A2S7K921_9PROT</name>
<dbReference type="InterPro" id="IPR005702">
    <property type="entry name" value="Wzc-like_C"/>
</dbReference>
<evidence type="ECO:0000256" key="2">
    <source>
        <dbReference type="ARBA" id="ARBA00022840"/>
    </source>
</evidence>
<dbReference type="InterPro" id="IPR050445">
    <property type="entry name" value="Bact_polysacc_biosynth/exp"/>
</dbReference>
<dbReference type="EMBL" id="PJCH01000003">
    <property type="protein sequence ID" value="PQA89005.1"/>
    <property type="molecule type" value="Genomic_DNA"/>
</dbReference>
<reference evidence="4 5" key="1">
    <citation type="submission" date="2017-12" db="EMBL/GenBank/DDBJ databases">
        <authorList>
            <person name="Hurst M.R.H."/>
        </authorList>
    </citation>
    <scope>NUCLEOTIDE SEQUENCE [LARGE SCALE GENOMIC DNA]</scope>
    <source>
        <strain evidence="4 5">SY-3-19</strain>
    </source>
</reference>
<dbReference type="PANTHER" id="PTHR32309:SF13">
    <property type="entry name" value="FERRIC ENTEROBACTIN TRANSPORT PROTEIN FEPE"/>
    <property type="match status" value="1"/>
</dbReference>
<organism evidence="4 5">
    <name type="scientific">Hyphococcus luteus</name>
    <dbReference type="NCBI Taxonomy" id="2058213"/>
    <lineage>
        <taxon>Bacteria</taxon>
        <taxon>Pseudomonadati</taxon>
        <taxon>Pseudomonadota</taxon>
        <taxon>Alphaproteobacteria</taxon>
        <taxon>Parvularculales</taxon>
        <taxon>Parvularculaceae</taxon>
        <taxon>Hyphococcus</taxon>
    </lineage>
</organism>
<dbReference type="InterPro" id="IPR027417">
    <property type="entry name" value="P-loop_NTPase"/>
</dbReference>
<protein>
    <submittedName>
        <fullName evidence="4">Uncharacterized protein</fullName>
    </submittedName>
</protein>
<dbReference type="AlphaFoldDB" id="A0A2S7K921"/>
<dbReference type="RefSeq" id="WP_104828643.1">
    <property type="nucleotide sequence ID" value="NZ_PJCH01000003.1"/>
</dbReference>
<comment type="caution">
    <text evidence="4">The sequence shown here is derived from an EMBL/GenBank/DDBJ whole genome shotgun (WGS) entry which is preliminary data.</text>
</comment>
<keyword evidence="2" id="KW-0067">ATP-binding</keyword>
<feature type="compositionally biased region" description="Low complexity" evidence="3">
    <location>
        <begin position="32"/>
        <end position="41"/>
    </location>
</feature>
<keyword evidence="1" id="KW-0547">Nucleotide-binding</keyword>
<evidence type="ECO:0000256" key="3">
    <source>
        <dbReference type="SAM" id="MobiDB-lite"/>
    </source>
</evidence>
<accession>A0A2S7K921</accession>
<keyword evidence="5" id="KW-1185">Reference proteome</keyword>
<dbReference type="Proteomes" id="UP000239504">
    <property type="component" value="Unassembled WGS sequence"/>
</dbReference>
<proteinExistence type="predicted"/>
<feature type="region of interest" description="Disordered" evidence="3">
    <location>
        <begin position="15"/>
        <end position="49"/>
    </location>
</feature>
<gene>
    <name evidence="4" type="ORF">CW354_03385</name>
</gene>
<evidence type="ECO:0000256" key="1">
    <source>
        <dbReference type="ARBA" id="ARBA00022741"/>
    </source>
</evidence>
<dbReference type="Gene3D" id="3.40.50.300">
    <property type="entry name" value="P-loop containing nucleotide triphosphate hydrolases"/>
    <property type="match status" value="1"/>
</dbReference>
<dbReference type="CDD" id="cd05387">
    <property type="entry name" value="BY-kinase"/>
    <property type="match status" value="1"/>
</dbReference>
<dbReference type="SUPFAM" id="SSF52540">
    <property type="entry name" value="P-loop containing nucleoside triphosphate hydrolases"/>
    <property type="match status" value="1"/>
</dbReference>
<dbReference type="GO" id="GO:0004713">
    <property type="term" value="F:protein tyrosine kinase activity"/>
    <property type="evidence" value="ECO:0007669"/>
    <property type="project" value="TreeGrafter"/>
</dbReference>
<evidence type="ECO:0000313" key="4">
    <source>
        <dbReference type="EMBL" id="PQA89005.1"/>
    </source>
</evidence>
<evidence type="ECO:0000313" key="5">
    <source>
        <dbReference type="Proteomes" id="UP000239504"/>
    </source>
</evidence>
<dbReference type="OrthoDB" id="9775724at2"/>
<dbReference type="GO" id="GO:0005886">
    <property type="term" value="C:plasma membrane"/>
    <property type="evidence" value="ECO:0007669"/>
    <property type="project" value="TreeGrafter"/>
</dbReference>
<sequence>MSLIEKAGATVLKGSFDKKDAPKTKNKKKPVALAAAAEAEAPAPPEREPFDLDFAALSKEGIYSPEDRSSQLALELRAVKRRLLRRIGYLRASAERQAFRTPGKQRNLILVTSTRAGEGKTFTAINLALSLAFEDQIETLLVDADLARPKVRERLALPAAPGLADRLLDPRRDVEAMGWRSNAAPLSVLPEGDRFDRPADIFASQKAQEMWTDIARANPNRLVIIDAPPVLAATDAVILAKYADEIVFVVEANSTPEAAVAAAVDELIDINPNISLMLNRCQIGAGGAHYGSYEYYDRSEAAPASAAATPSSEG</sequence>
<dbReference type="PANTHER" id="PTHR32309">
    <property type="entry name" value="TYROSINE-PROTEIN KINASE"/>
    <property type="match status" value="1"/>
</dbReference>